<dbReference type="RefSeq" id="WP_255229290.1">
    <property type="nucleotide sequence ID" value="NZ_JAJEKE010000028.1"/>
</dbReference>
<proteinExistence type="predicted"/>
<gene>
    <name evidence="3" type="ORF">LJD61_19600</name>
</gene>
<dbReference type="InterPro" id="IPR052155">
    <property type="entry name" value="Biofilm_reg_signaling"/>
</dbReference>
<evidence type="ECO:0000259" key="1">
    <source>
        <dbReference type="PROSITE" id="PS50883"/>
    </source>
</evidence>
<dbReference type="InterPro" id="IPR043128">
    <property type="entry name" value="Rev_trsase/Diguanyl_cyclase"/>
</dbReference>
<dbReference type="PROSITE" id="PS50887">
    <property type="entry name" value="GGDEF"/>
    <property type="match status" value="1"/>
</dbReference>
<feature type="domain" description="EAL" evidence="1">
    <location>
        <begin position="318"/>
        <end position="571"/>
    </location>
</feature>
<dbReference type="PROSITE" id="PS50883">
    <property type="entry name" value="EAL"/>
    <property type="match status" value="1"/>
</dbReference>
<dbReference type="PANTHER" id="PTHR44757">
    <property type="entry name" value="DIGUANYLATE CYCLASE DGCP"/>
    <property type="match status" value="1"/>
</dbReference>
<dbReference type="PANTHER" id="PTHR44757:SF2">
    <property type="entry name" value="BIOFILM ARCHITECTURE MAINTENANCE PROTEIN MBAA"/>
    <property type="match status" value="1"/>
</dbReference>
<dbReference type="Proteomes" id="UP001651880">
    <property type="component" value="Unassembled WGS sequence"/>
</dbReference>
<dbReference type="InterPro" id="IPR035919">
    <property type="entry name" value="EAL_sf"/>
</dbReference>
<dbReference type="Pfam" id="PF00563">
    <property type="entry name" value="EAL"/>
    <property type="match status" value="1"/>
</dbReference>
<comment type="caution">
    <text evidence="3">The sequence shown here is derived from an EMBL/GenBank/DDBJ whole genome shotgun (WGS) entry which is preliminary data.</text>
</comment>
<dbReference type="InterPro" id="IPR001633">
    <property type="entry name" value="EAL_dom"/>
</dbReference>
<protein>
    <submittedName>
        <fullName evidence="3">Bifunctional diguanylate cyclase/phosphodiesterase</fullName>
    </submittedName>
</protein>
<dbReference type="InterPro" id="IPR018771">
    <property type="entry name" value="PocR_dom"/>
</dbReference>
<dbReference type="Gene3D" id="3.30.70.270">
    <property type="match status" value="1"/>
</dbReference>
<dbReference type="SUPFAM" id="SSF55073">
    <property type="entry name" value="Nucleotide cyclase"/>
    <property type="match status" value="1"/>
</dbReference>
<dbReference type="EMBL" id="JAJEKE010000028">
    <property type="protein sequence ID" value="MCQ1531727.1"/>
    <property type="molecule type" value="Genomic_DNA"/>
</dbReference>
<dbReference type="InterPro" id="IPR029787">
    <property type="entry name" value="Nucleotide_cyclase"/>
</dbReference>
<dbReference type="Gene3D" id="3.20.20.450">
    <property type="entry name" value="EAL domain"/>
    <property type="match status" value="1"/>
</dbReference>
<dbReference type="CDD" id="cd01948">
    <property type="entry name" value="EAL"/>
    <property type="match status" value="1"/>
</dbReference>
<dbReference type="CDD" id="cd01949">
    <property type="entry name" value="GGDEF"/>
    <property type="match status" value="1"/>
</dbReference>
<name>A0ABT1NKM2_9FIRM</name>
<keyword evidence="4" id="KW-1185">Reference proteome</keyword>
<organism evidence="3 4">
    <name type="scientific">Lutispora saccharofermentans</name>
    <dbReference type="NCBI Taxonomy" id="3024236"/>
    <lineage>
        <taxon>Bacteria</taxon>
        <taxon>Bacillati</taxon>
        <taxon>Bacillota</taxon>
        <taxon>Clostridia</taxon>
        <taxon>Lutisporales</taxon>
        <taxon>Lutisporaceae</taxon>
        <taxon>Lutispora</taxon>
    </lineage>
</organism>
<dbReference type="Pfam" id="PF10114">
    <property type="entry name" value="PocR"/>
    <property type="match status" value="1"/>
</dbReference>
<dbReference type="SMART" id="SM00052">
    <property type="entry name" value="EAL"/>
    <property type="match status" value="1"/>
</dbReference>
<dbReference type="SUPFAM" id="SSF141868">
    <property type="entry name" value="EAL domain-like"/>
    <property type="match status" value="1"/>
</dbReference>
<dbReference type="Pfam" id="PF00990">
    <property type="entry name" value="GGDEF"/>
    <property type="match status" value="1"/>
</dbReference>
<accession>A0ABT1NKM2</accession>
<dbReference type="InterPro" id="IPR000160">
    <property type="entry name" value="GGDEF_dom"/>
</dbReference>
<reference evidence="3 4" key="1">
    <citation type="submission" date="2021-10" db="EMBL/GenBank/DDBJ databases">
        <title>Lutispora strain m25 sp. nov., a thermophilic, non-spore-forming bacterium isolated from a lab-scale methanogenic bioreactor digesting anaerobic sludge.</title>
        <authorList>
            <person name="El Houari A."/>
            <person name="Mcdonald J."/>
        </authorList>
    </citation>
    <scope>NUCLEOTIDE SEQUENCE [LARGE SCALE GENOMIC DNA]</scope>
    <source>
        <strain evidence="4">m25</strain>
    </source>
</reference>
<evidence type="ECO:0000259" key="2">
    <source>
        <dbReference type="PROSITE" id="PS50887"/>
    </source>
</evidence>
<dbReference type="SMART" id="SM00267">
    <property type="entry name" value="GGDEF"/>
    <property type="match status" value="1"/>
</dbReference>
<evidence type="ECO:0000313" key="3">
    <source>
        <dbReference type="EMBL" id="MCQ1531727.1"/>
    </source>
</evidence>
<evidence type="ECO:0000313" key="4">
    <source>
        <dbReference type="Proteomes" id="UP001651880"/>
    </source>
</evidence>
<feature type="domain" description="GGDEF" evidence="2">
    <location>
        <begin position="176"/>
        <end position="309"/>
    </location>
</feature>
<sequence length="580" mass="65233">MKYLLEDLIEAGEFDDIFDDFFISTGLPLGLIDNKGDMLIQSGMIKGDSHTYAEWLKDITVNINEGYRLYGCSDGSSYAVFPINMESKSAGYLISGPLNLTNCRISESSNLLLTLKILCHLIYEKIKSKKARVAQEAAEKQLEICTLLDPVTYLPNRMQFFQRLDIEVGCCKAGDAKLALFSLDLDNFKDINDAFGYEYGDIVLRKSAEQLRKIIGSRGLVCRFGGDQFAAFISDVKDEEEALHIGESIADLFKSIIRVDDYEMLCCASVGIALYPDHGREYKALIKNADAAMHDAKSSGKSQCKLYESTMAIEVKSRTLLEVELKKAVDEEQFLLYYQPLLDYKSGRITKAEALIRWDHPQYGLIPPSEFINIAEEDGLIISMGEWVLRTACEQCKTWHDNGCPLSVSVNISAIQLQNDFFAESVRNILNTTGLDPKYLELEVTESELIKRIDENIDKLKELRDMGVRIALDDFGTGYSSLSYLYMLPISDLKIDKSFIDEVCSDRRIEAIIDGIILLSKGLDLDVTAEGVEKEEQFKLLADKGCDRIQGYYISRPLEASRLEEFYTSGGAVNDFSMVL</sequence>
<dbReference type="NCBIfam" id="TIGR00254">
    <property type="entry name" value="GGDEF"/>
    <property type="match status" value="1"/>
</dbReference>